<proteinExistence type="predicted"/>
<comment type="caution">
    <text evidence="2">The sequence shown here is derived from an EMBL/GenBank/DDBJ whole genome shotgun (WGS) entry which is preliminary data.</text>
</comment>
<gene>
    <name evidence="2" type="ORF">BCF44_107183</name>
</gene>
<accession>A0A3E0HHY0</accession>
<dbReference type="AlphaFoldDB" id="A0A3E0HHY0"/>
<dbReference type="EMBL" id="QUNO01000007">
    <property type="protein sequence ID" value="REH46051.1"/>
    <property type="molecule type" value="Genomic_DNA"/>
</dbReference>
<evidence type="ECO:0000313" key="2">
    <source>
        <dbReference type="EMBL" id="REH46051.1"/>
    </source>
</evidence>
<sequence length="244" mass="26116">MHVISALKSWRPVIVAVLSLSALGLTAAPALASGDRYVNLHQCVYTNGRFLYANVLSNTPNTSFNTGTNISDTRDTVAQCGRGTGGWRPDSPNVAVQSLDRVRGRFLNLHQCVYTNDRFLYTNVLSNTPNTSFNTGTNLTYTRDTAARCGPGTGGWRLDSPNVAVQSLDLAGGRFLNLHQCVYTNGSSLYTNVLSNTPNTSFNTGTNISNRRDTVAKCGPGTGGWRLDSPNVAVQSLDLAPGAP</sequence>
<keyword evidence="1" id="KW-0732">Signal</keyword>
<reference evidence="2 3" key="1">
    <citation type="submission" date="2018-08" db="EMBL/GenBank/DDBJ databases">
        <title>Genomic Encyclopedia of Archaeal and Bacterial Type Strains, Phase II (KMG-II): from individual species to whole genera.</title>
        <authorList>
            <person name="Goeker M."/>
        </authorList>
    </citation>
    <scope>NUCLEOTIDE SEQUENCE [LARGE SCALE GENOMIC DNA]</scope>
    <source>
        <strain evidence="2 3">DSM 45791</strain>
    </source>
</reference>
<keyword evidence="3" id="KW-1185">Reference proteome</keyword>
<evidence type="ECO:0000313" key="3">
    <source>
        <dbReference type="Proteomes" id="UP000256269"/>
    </source>
</evidence>
<protein>
    <recommendedName>
        <fullName evidence="4">Ricin-type beta-trefoil lectin protein</fullName>
    </recommendedName>
</protein>
<organism evidence="2 3">
    <name type="scientific">Kutzneria buriramensis</name>
    <dbReference type="NCBI Taxonomy" id="1045776"/>
    <lineage>
        <taxon>Bacteria</taxon>
        <taxon>Bacillati</taxon>
        <taxon>Actinomycetota</taxon>
        <taxon>Actinomycetes</taxon>
        <taxon>Pseudonocardiales</taxon>
        <taxon>Pseudonocardiaceae</taxon>
        <taxon>Kutzneria</taxon>
    </lineage>
</organism>
<dbReference type="Proteomes" id="UP000256269">
    <property type="component" value="Unassembled WGS sequence"/>
</dbReference>
<evidence type="ECO:0008006" key="4">
    <source>
        <dbReference type="Google" id="ProtNLM"/>
    </source>
</evidence>
<feature type="chain" id="PRO_5017687637" description="Ricin-type beta-trefoil lectin protein" evidence="1">
    <location>
        <begin position="33"/>
        <end position="244"/>
    </location>
</feature>
<feature type="signal peptide" evidence="1">
    <location>
        <begin position="1"/>
        <end position="32"/>
    </location>
</feature>
<evidence type="ECO:0000256" key="1">
    <source>
        <dbReference type="SAM" id="SignalP"/>
    </source>
</evidence>
<name>A0A3E0HHY0_9PSEU</name>